<comment type="caution">
    <text evidence="2">The sequence shown here is derived from an EMBL/GenBank/DDBJ whole genome shotgun (WGS) entry which is preliminary data.</text>
</comment>
<evidence type="ECO:0000313" key="3">
    <source>
        <dbReference type="Proteomes" id="UP001153269"/>
    </source>
</evidence>
<sequence>MAKRAAETKEGYPCFLTPSLLADQSPGAERTTAGHLRRRKKQSVASPQPWNTLQPPLCVLPRLPLPSLLSLSLSPSLFPPLGTWTGYYTFAKSQARGAHALFQGSAWGEKGDLGRLCLSVLHVLCILSFVMISASAEGGMLASRVQERGGPIGGLWCSSVQFCSPRSGPCHTGLGRLWHIMTRTPASAAGQLEELVLAARPRVFKTTRQLQGHHLCRPASVSTQQMERADDTGQNLHPSLISEVPHPHKDTVCDTTTYDVLNLCCGHRLLFTQRGLSATEDMDCTSPVAEHGKFGHRKCQICPKMRQIGRCPRSFFGRTHTDPQAGLGAPFLGCAHVEPPLPLSVRSTQLPPTPTPPLSSLIALCASKHVSRHR</sequence>
<feature type="region of interest" description="Disordered" evidence="1">
    <location>
        <begin position="25"/>
        <end position="49"/>
    </location>
</feature>
<gene>
    <name evidence="2" type="ORF">PLEPLA_LOCUS38522</name>
</gene>
<dbReference type="AlphaFoldDB" id="A0A9N7VJG7"/>
<organism evidence="2 3">
    <name type="scientific">Pleuronectes platessa</name>
    <name type="common">European plaice</name>
    <dbReference type="NCBI Taxonomy" id="8262"/>
    <lineage>
        <taxon>Eukaryota</taxon>
        <taxon>Metazoa</taxon>
        <taxon>Chordata</taxon>
        <taxon>Craniata</taxon>
        <taxon>Vertebrata</taxon>
        <taxon>Euteleostomi</taxon>
        <taxon>Actinopterygii</taxon>
        <taxon>Neopterygii</taxon>
        <taxon>Teleostei</taxon>
        <taxon>Neoteleostei</taxon>
        <taxon>Acanthomorphata</taxon>
        <taxon>Carangaria</taxon>
        <taxon>Pleuronectiformes</taxon>
        <taxon>Pleuronectoidei</taxon>
        <taxon>Pleuronectidae</taxon>
        <taxon>Pleuronectes</taxon>
    </lineage>
</organism>
<protein>
    <submittedName>
        <fullName evidence="2">Uncharacterized protein</fullName>
    </submittedName>
</protein>
<dbReference type="EMBL" id="CADEAL010004069">
    <property type="protein sequence ID" value="CAB1450830.1"/>
    <property type="molecule type" value="Genomic_DNA"/>
</dbReference>
<proteinExistence type="predicted"/>
<keyword evidence="3" id="KW-1185">Reference proteome</keyword>
<reference evidence="2" key="1">
    <citation type="submission" date="2020-03" db="EMBL/GenBank/DDBJ databases">
        <authorList>
            <person name="Weist P."/>
        </authorList>
    </citation>
    <scope>NUCLEOTIDE SEQUENCE</scope>
</reference>
<evidence type="ECO:0000256" key="1">
    <source>
        <dbReference type="SAM" id="MobiDB-lite"/>
    </source>
</evidence>
<name>A0A9N7VJG7_PLEPL</name>
<evidence type="ECO:0000313" key="2">
    <source>
        <dbReference type="EMBL" id="CAB1450830.1"/>
    </source>
</evidence>
<dbReference type="Proteomes" id="UP001153269">
    <property type="component" value="Unassembled WGS sequence"/>
</dbReference>
<accession>A0A9N7VJG7</accession>